<accession>A0A5E4M6C2</accession>
<proteinExistence type="predicted"/>
<keyword evidence="2" id="KW-1185">Reference proteome</keyword>
<reference evidence="1 2" key="1">
    <citation type="submission" date="2019-08" db="EMBL/GenBank/DDBJ databases">
        <authorList>
            <person name="Alioto T."/>
            <person name="Alioto T."/>
            <person name="Gomez Garrido J."/>
        </authorList>
    </citation>
    <scope>NUCLEOTIDE SEQUENCE [LARGE SCALE GENOMIC DNA]</scope>
</reference>
<dbReference type="EMBL" id="CABPRJ010000047">
    <property type="protein sequence ID" value="VVC26796.1"/>
    <property type="molecule type" value="Genomic_DNA"/>
</dbReference>
<evidence type="ECO:0000313" key="1">
    <source>
        <dbReference type="EMBL" id="VVC26796.1"/>
    </source>
</evidence>
<evidence type="ECO:0000313" key="2">
    <source>
        <dbReference type="Proteomes" id="UP000325440"/>
    </source>
</evidence>
<organism evidence="1 2">
    <name type="scientific">Cinara cedri</name>
    <dbReference type="NCBI Taxonomy" id="506608"/>
    <lineage>
        <taxon>Eukaryota</taxon>
        <taxon>Metazoa</taxon>
        <taxon>Ecdysozoa</taxon>
        <taxon>Arthropoda</taxon>
        <taxon>Hexapoda</taxon>
        <taxon>Insecta</taxon>
        <taxon>Pterygota</taxon>
        <taxon>Neoptera</taxon>
        <taxon>Paraneoptera</taxon>
        <taxon>Hemiptera</taxon>
        <taxon>Sternorrhyncha</taxon>
        <taxon>Aphidomorpha</taxon>
        <taxon>Aphidoidea</taxon>
        <taxon>Aphididae</taxon>
        <taxon>Lachninae</taxon>
        <taxon>Cinara</taxon>
    </lineage>
</organism>
<name>A0A5E4M6C2_9HEMI</name>
<sequence>MKKDEHISHVSAATVVDGKLDSRVVPEAVTLFDFAYATDNVQSPKMIRNSVVCLVVVMCTLLTTFDCKTVVGNTADIATQKNLRNPSTTTANNRISETRQDSVVTNRILKTRQVPTALLEIPVTSPPLRVYQGSTLKTYPFTLVNTNYPTYFSYAYPGNLGYTFFQ</sequence>
<gene>
    <name evidence="1" type="ORF">CINCED_3A020512</name>
</gene>
<dbReference type="AlphaFoldDB" id="A0A5E4M6C2"/>
<protein>
    <submittedName>
        <fullName evidence="1">Uncharacterized protein</fullName>
    </submittedName>
</protein>
<dbReference type="Proteomes" id="UP000325440">
    <property type="component" value="Unassembled WGS sequence"/>
</dbReference>